<organism evidence="1 2">
    <name type="scientific">Adiantum capillus-veneris</name>
    <name type="common">Maidenhair fern</name>
    <dbReference type="NCBI Taxonomy" id="13818"/>
    <lineage>
        <taxon>Eukaryota</taxon>
        <taxon>Viridiplantae</taxon>
        <taxon>Streptophyta</taxon>
        <taxon>Embryophyta</taxon>
        <taxon>Tracheophyta</taxon>
        <taxon>Polypodiopsida</taxon>
        <taxon>Polypodiidae</taxon>
        <taxon>Polypodiales</taxon>
        <taxon>Pteridineae</taxon>
        <taxon>Pteridaceae</taxon>
        <taxon>Vittarioideae</taxon>
        <taxon>Adiantum</taxon>
    </lineage>
</organism>
<proteinExistence type="predicted"/>
<accession>A0A9D4Z551</accession>
<evidence type="ECO:0000313" key="1">
    <source>
        <dbReference type="EMBL" id="KAI5061674.1"/>
    </source>
</evidence>
<dbReference type="Proteomes" id="UP000886520">
    <property type="component" value="Chromosome 23"/>
</dbReference>
<protein>
    <submittedName>
        <fullName evidence="1">Uncharacterized protein</fullName>
    </submittedName>
</protein>
<reference evidence="1" key="1">
    <citation type="submission" date="2021-01" db="EMBL/GenBank/DDBJ databases">
        <title>Adiantum capillus-veneris genome.</title>
        <authorList>
            <person name="Fang Y."/>
            <person name="Liao Q."/>
        </authorList>
    </citation>
    <scope>NUCLEOTIDE SEQUENCE</scope>
    <source>
        <strain evidence="1">H3</strain>
        <tissue evidence="1">Leaf</tissue>
    </source>
</reference>
<gene>
    <name evidence="1" type="ORF">GOP47_0024179</name>
</gene>
<dbReference type="AlphaFoldDB" id="A0A9D4Z551"/>
<dbReference type="EMBL" id="JABFUD020000023">
    <property type="protein sequence ID" value="KAI5061674.1"/>
    <property type="molecule type" value="Genomic_DNA"/>
</dbReference>
<sequence length="99" mass="10799">MFAAEHECSSRLGRVGKLCQAFLGMGKKPISSAGMLVKSSHDLCVLAIGGLDLVNEGRCGGKGSWVRELWEHIRLLVLDLIIMSLSRMPYVRSQGVHSC</sequence>
<comment type="caution">
    <text evidence="1">The sequence shown here is derived from an EMBL/GenBank/DDBJ whole genome shotgun (WGS) entry which is preliminary data.</text>
</comment>
<evidence type="ECO:0000313" key="2">
    <source>
        <dbReference type="Proteomes" id="UP000886520"/>
    </source>
</evidence>
<name>A0A9D4Z551_ADICA</name>
<keyword evidence="2" id="KW-1185">Reference proteome</keyword>